<keyword evidence="1 6" id="KW-0285">Flavoprotein</keyword>
<name>A0A1M7A5K5_9RHOB</name>
<evidence type="ECO:0000256" key="5">
    <source>
        <dbReference type="ARBA" id="ARBA00048542"/>
    </source>
</evidence>
<evidence type="ECO:0000256" key="4">
    <source>
        <dbReference type="ARBA" id="ARBA00023027"/>
    </source>
</evidence>
<accession>A0A1M7A5K5</accession>
<evidence type="ECO:0000256" key="1">
    <source>
        <dbReference type="ARBA" id="ARBA00022630"/>
    </source>
</evidence>
<dbReference type="Proteomes" id="UP000322545">
    <property type="component" value="Unassembled WGS sequence"/>
</dbReference>
<comment type="subunit">
    <text evidence="6">Homodimer.</text>
</comment>
<comment type="caution">
    <text evidence="6">Lacks conserved residue(s) required for the propagation of feature annotation.</text>
</comment>
<proteinExistence type="inferred from homology"/>
<dbReference type="InterPro" id="IPR029039">
    <property type="entry name" value="Flavoprotein-like_sf"/>
</dbReference>
<sequence>MTHSILRIDASARAQGSVTRDLTGRIAALWPAAHVRHRDLAADPLPHLTEDWVSANFTPEANRTATQAKALALSDSLIDELRAADKLVIGLPVYNFGVPSALKAWIDHVARAGVTFRYTETGPEGLLTGKRAILAMASGGTQAGAEIDYASTYMRHILGFVGITDVTVVAADQLALDADASLARALDQIGELQAA</sequence>
<dbReference type="Pfam" id="PF02525">
    <property type="entry name" value="Flavodoxin_2"/>
    <property type="match status" value="1"/>
</dbReference>
<comment type="catalytic activity">
    <reaction evidence="5">
        <text>N,N-dimethyl-1,4-phenylenediamine + anthranilate + 2 NAD(+) = 2-(4-dimethylaminophenyl)diazenylbenzoate + 2 NADH + 2 H(+)</text>
        <dbReference type="Rhea" id="RHEA:55872"/>
        <dbReference type="ChEBI" id="CHEBI:15378"/>
        <dbReference type="ChEBI" id="CHEBI:15783"/>
        <dbReference type="ChEBI" id="CHEBI:16567"/>
        <dbReference type="ChEBI" id="CHEBI:57540"/>
        <dbReference type="ChEBI" id="CHEBI:57945"/>
        <dbReference type="ChEBI" id="CHEBI:71579"/>
        <dbReference type="EC" id="1.7.1.17"/>
    </reaction>
    <physiologicalReaction direction="right-to-left" evidence="5">
        <dbReference type="Rhea" id="RHEA:55874"/>
    </physiologicalReaction>
</comment>
<comment type="function">
    <text evidence="6">Quinone reductase that provides resistance to thiol-specific stress caused by electrophilic quinones.</text>
</comment>
<dbReference type="AlphaFoldDB" id="A0A1M7A5K5"/>
<feature type="binding site" evidence="6">
    <location>
        <position position="11"/>
    </location>
    <ligand>
        <name>FMN</name>
        <dbReference type="ChEBI" id="CHEBI:58210"/>
    </ligand>
</feature>
<dbReference type="GO" id="GO:0010181">
    <property type="term" value="F:FMN binding"/>
    <property type="evidence" value="ECO:0007669"/>
    <property type="project" value="UniProtKB-UniRule"/>
</dbReference>
<dbReference type="InterPro" id="IPR023048">
    <property type="entry name" value="NADH:quinone_OxRdtase_FMN_depd"/>
</dbReference>
<dbReference type="PANTHER" id="PTHR43741:SF2">
    <property type="entry name" value="FMN-DEPENDENT NADH:QUINONE OXIDOREDUCTASE"/>
    <property type="match status" value="1"/>
</dbReference>
<reference evidence="8 9" key="1">
    <citation type="submission" date="2016-11" db="EMBL/GenBank/DDBJ databases">
        <authorList>
            <person name="Varghese N."/>
            <person name="Submissions S."/>
        </authorList>
    </citation>
    <scope>NUCLEOTIDE SEQUENCE [LARGE SCALE GENOMIC DNA]</scope>
    <source>
        <strain evidence="8 9">DSM 28249</strain>
    </source>
</reference>
<dbReference type="GO" id="GO:0009055">
    <property type="term" value="F:electron transfer activity"/>
    <property type="evidence" value="ECO:0007669"/>
    <property type="project" value="UniProtKB-UniRule"/>
</dbReference>
<dbReference type="EC" id="1.7.1.17" evidence="6"/>
<dbReference type="GO" id="GO:0016655">
    <property type="term" value="F:oxidoreductase activity, acting on NAD(P)H, quinone or similar compound as acceptor"/>
    <property type="evidence" value="ECO:0007669"/>
    <property type="project" value="InterPro"/>
</dbReference>
<evidence type="ECO:0000256" key="2">
    <source>
        <dbReference type="ARBA" id="ARBA00022643"/>
    </source>
</evidence>
<dbReference type="RefSeq" id="WP_149777899.1">
    <property type="nucleotide sequence ID" value="NZ_FRCB01000001.1"/>
</dbReference>
<dbReference type="GO" id="GO:0016652">
    <property type="term" value="F:oxidoreductase activity, acting on NAD(P)H as acceptor"/>
    <property type="evidence" value="ECO:0007669"/>
    <property type="project" value="UniProtKB-UniRule"/>
</dbReference>
<evidence type="ECO:0000313" key="8">
    <source>
        <dbReference type="EMBL" id="SHL38034.1"/>
    </source>
</evidence>
<dbReference type="EMBL" id="FRCB01000001">
    <property type="protein sequence ID" value="SHL38034.1"/>
    <property type="molecule type" value="Genomic_DNA"/>
</dbReference>
<comment type="cofactor">
    <cofactor evidence="6">
        <name>FMN</name>
        <dbReference type="ChEBI" id="CHEBI:58210"/>
    </cofactor>
    <text evidence="6">Binds 1 FMN per subunit.</text>
</comment>
<dbReference type="PANTHER" id="PTHR43741">
    <property type="entry name" value="FMN-DEPENDENT NADH-AZOREDUCTASE 1"/>
    <property type="match status" value="1"/>
</dbReference>
<keyword evidence="3 6" id="KW-0560">Oxidoreductase</keyword>
<evidence type="ECO:0000256" key="6">
    <source>
        <dbReference type="HAMAP-Rule" id="MF_01216"/>
    </source>
</evidence>
<evidence type="ECO:0000259" key="7">
    <source>
        <dbReference type="Pfam" id="PF02525"/>
    </source>
</evidence>
<dbReference type="HAMAP" id="MF_01216">
    <property type="entry name" value="Azoreductase_type1"/>
    <property type="match status" value="1"/>
</dbReference>
<dbReference type="SUPFAM" id="SSF52218">
    <property type="entry name" value="Flavoproteins"/>
    <property type="match status" value="1"/>
</dbReference>
<dbReference type="EC" id="1.6.5.-" evidence="6"/>
<comment type="catalytic activity">
    <reaction evidence="6">
        <text>2 a quinone + NADH + H(+) = 2 a 1,4-benzosemiquinone + NAD(+)</text>
        <dbReference type="Rhea" id="RHEA:65952"/>
        <dbReference type="ChEBI" id="CHEBI:15378"/>
        <dbReference type="ChEBI" id="CHEBI:57540"/>
        <dbReference type="ChEBI" id="CHEBI:57945"/>
        <dbReference type="ChEBI" id="CHEBI:132124"/>
        <dbReference type="ChEBI" id="CHEBI:134225"/>
    </reaction>
</comment>
<protein>
    <recommendedName>
        <fullName evidence="6">FMN dependent NADH:quinone oxidoreductase</fullName>
        <ecNumber evidence="6">1.6.5.-</ecNumber>
    </recommendedName>
    <alternativeName>
        <fullName evidence="6">Azo-dye reductase</fullName>
    </alternativeName>
    <alternativeName>
        <fullName evidence="6">FMN-dependent NADH-azo compound oxidoreductase</fullName>
    </alternativeName>
    <alternativeName>
        <fullName evidence="6">FMN-dependent NADH-azoreductase</fullName>
        <ecNumber evidence="6">1.7.1.17</ecNumber>
    </alternativeName>
</protein>
<organism evidence="8 9">
    <name type="scientific">Roseovarius litoreus</name>
    <dbReference type="NCBI Taxonomy" id="1155722"/>
    <lineage>
        <taxon>Bacteria</taxon>
        <taxon>Pseudomonadati</taxon>
        <taxon>Pseudomonadota</taxon>
        <taxon>Alphaproteobacteria</taxon>
        <taxon>Rhodobacterales</taxon>
        <taxon>Roseobacteraceae</taxon>
        <taxon>Roseovarius</taxon>
    </lineage>
</organism>
<dbReference type="InterPro" id="IPR050104">
    <property type="entry name" value="FMN-dep_NADH:Q_OxRdtase_AzoR1"/>
</dbReference>
<keyword evidence="4 6" id="KW-0520">NAD</keyword>
<evidence type="ECO:0000256" key="3">
    <source>
        <dbReference type="ARBA" id="ARBA00023002"/>
    </source>
</evidence>
<dbReference type="InterPro" id="IPR003680">
    <property type="entry name" value="Flavodoxin_fold"/>
</dbReference>
<evidence type="ECO:0000313" key="9">
    <source>
        <dbReference type="Proteomes" id="UP000322545"/>
    </source>
</evidence>
<dbReference type="Gene3D" id="3.40.50.360">
    <property type="match status" value="1"/>
</dbReference>
<comment type="function">
    <text evidence="6">Also exhibits azoreductase activity. Catalyzes the reductive cleavage of the azo bond in aromatic azo compounds to the corresponding amines.</text>
</comment>
<keyword evidence="9" id="KW-1185">Reference proteome</keyword>
<gene>
    <name evidence="6" type="primary">azoR</name>
    <name evidence="8" type="ORF">SAMN05443432_101309</name>
</gene>
<comment type="similarity">
    <text evidence="6">Belongs to the azoreductase type 1 family.</text>
</comment>
<keyword evidence="2 6" id="KW-0288">FMN</keyword>
<feature type="domain" description="Flavodoxin-like fold" evidence="7">
    <location>
        <begin position="4"/>
        <end position="191"/>
    </location>
</feature>